<dbReference type="GO" id="GO:0008270">
    <property type="term" value="F:zinc ion binding"/>
    <property type="evidence" value="ECO:0007669"/>
    <property type="project" value="UniProtKB-UniRule"/>
</dbReference>
<dbReference type="Proteomes" id="UP000001819">
    <property type="component" value="Chromosome X"/>
</dbReference>
<gene>
    <name evidence="2" type="primary">Dlip1</name>
</gene>
<organism evidence="1 2">
    <name type="scientific">Drosophila pseudoobscura pseudoobscura</name>
    <name type="common">Fruit fly</name>
    <dbReference type="NCBI Taxonomy" id="46245"/>
    <lineage>
        <taxon>Eukaryota</taxon>
        <taxon>Metazoa</taxon>
        <taxon>Ecdysozoa</taxon>
        <taxon>Arthropoda</taxon>
        <taxon>Hexapoda</taxon>
        <taxon>Insecta</taxon>
        <taxon>Pterygota</taxon>
        <taxon>Neoptera</taxon>
        <taxon>Endopterygota</taxon>
        <taxon>Diptera</taxon>
        <taxon>Brachycera</taxon>
        <taxon>Muscomorpha</taxon>
        <taxon>Ephydroidea</taxon>
        <taxon>Drosophilidae</taxon>
        <taxon>Drosophila</taxon>
        <taxon>Sophophora</taxon>
    </lineage>
</organism>
<evidence type="ECO:0000313" key="1">
    <source>
        <dbReference type="Proteomes" id="UP000001819"/>
    </source>
</evidence>
<accession>A0A6I8UG24</accession>
<dbReference type="PROSITE" id="PS00028">
    <property type="entry name" value="ZINC_FINGER_C2H2_1"/>
    <property type="match status" value="1"/>
</dbReference>
<dbReference type="AlphaFoldDB" id="Q29GX8"/>
<dbReference type="eggNOG" id="ENOG502T96J">
    <property type="taxonomic scope" value="Eukaryota"/>
</dbReference>
<dbReference type="Bgee" id="FBgn0073711">
    <property type="expression patterns" value="Expressed in female reproductive system and 2 other cell types or tissues"/>
</dbReference>
<dbReference type="SUPFAM" id="SSF57716">
    <property type="entry name" value="Glucocorticoid receptor-like (DNA-binding domain)"/>
    <property type="match status" value="1"/>
</dbReference>
<dbReference type="HOGENOM" id="CLU_1422879_0_0_1"/>
<accession>Q29GX8</accession>
<dbReference type="InParanoid" id="Q29GX8"/>
<dbReference type="SMART" id="SM00868">
    <property type="entry name" value="zf-AD"/>
    <property type="match status" value="1"/>
</dbReference>
<dbReference type="RefSeq" id="XP_001354925.1">
    <property type="nucleotide sequence ID" value="XM_001354889.3"/>
</dbReference>
<dbReference type="OMA" id="ICRVCIK"/>
<dbReference type="KEGG" id="dpo:4815364"/>
<keyword evidence="1" id="KW-1185">Reference proteome</keyword>
<name>Q29GX8_DROPS</name>
<dbReference type="InterPro" id="IPR012934">
    <property type="entry name" value="Znf_AD"/>
</dbReference>
<protein>
    <submittedName>
        <fullName evidence="2">Uncharacterized protein Dlip1</fullName>
    </submittedName>
</protein>
<dbReference type="ExpressionAtlas" id="Q29GX8">
    <property type="expression patterns" value="baseline"/>
</dbReference>
<evidence type="ECO:0000313" key="2">
    <source>
        <dbReference type="RefSeq" id="XP_001354925.1"/>
    </source>
</evidence>
<reference evidence="2" key="1">
    <citation type="submission" date="2025-08" db="UniProtKB">
        <authorList>
            <consortium name="RefSeq"/>
        </authorList>
    </citation>
    <scope>IDENTIFICATION</scope>
    <source>
        <strain evidence="2">MV-25-SWS-2005</strain>
        <tissue evidence="2">Whole body</tissue>
    </source>
</reference>
<proteinExistence type="predicted"/>
<dbReference type="Gene3D" id="3.40.1800.20">
    <property type="match status" value="1"/>
</dbReference>
<dbReference type="GeneID" id="4815364"/>
<dbReference type="GO" id="GO:0005634">
    <property type="term" value="C:nucleus"/>
    <property type="evidence" value="ECO:0007669"/>
    <property type="project" value="InterPro"/>
</dbReference>
<sequence>MEIFESCCRTCGSECLEALNIFEEKVTVLNKQVTLLDIVATCLPSSLPSLNENDDYPKQICRICVKKVILAYEFHDTWITAHAEFNVALKFEQRRKRSLASRTQAKPKVDYPAYPTRGDAIEDAHQTDDSPNTVVFKIEPETAPSSTDVALELLTDATPTKDGTSIKCGFCEERFHTTKACRFHCRFVHGV</sequence>
<dbReference type="FunCoup" id="Q29GX8">
    <property type="interactions" value="1"/>
</dbReference>
<dbReference type="PROSITE" id="PS51915">
    <property type="entry name" value="ZAD"/>
    <property type="match status" value="1"/>
</dbReference>
<dbReference type="InterPro" id="IPR013087">
    <property type="entry name" value="Znf_C2H2_type"/>
</dbReference>
<dbReference type="Pfam" id="PF07776">
    <property type="entry name" value="zf-AD"/>
    <property type="match status" value="1"/>
</dbReference>